<dbReference type="InterPro" id="IPR019531">
    <property type="entry name" value="Pmp4"/>
</dbReference>
<dbReference type="GO" id="GO:0005778">
    <property type="term" value="C:peroxisomal membrane"/>
    <property type="evidence" value="ECO:0007669"/>
    <property type="project" value="TreeGrafter"/>
</dbReference>
<dbReference type="eggNOG" id="ENOG502RXMH">
    <property type="taxonomic scope" value="Eukaryota"/>
</dbReference>
<sequence>MVDLPNDVACLMRAVRNGAYYGTKIRAPHAFVMVMLFQQKPLREKLRGIVQLTFEHTKNLAYFVGVYKGVLLLLREADRAVGLSSACVLRQGLNPLLPWHAAFAGAVGGYIVWSKYSGVNYQIVLYLFSRVLIGLVKLGSEKGWPIVKKYSFQEVYPALACVTWAIVMWLFEYHRNVLHPSLSKSMDFLYHDSNSWTTIQDFLPSPATVAVLALSWVNF</sequence>
<gene>
    <name evidence="1" type="ORF">H310_02350</name>
</gene>
<dbReference type="PANTHER" id="PTHR15460:SF3">
    <property type="entry name" value="PEROXISOMAL MEMBRANE PROTEIN 4"/>
    <property type="match status" value="1"/>
</dbReference>
<dbReference type="OrthoDB" id="39659at2759"/>
<evidence type="ECO:0008006" key="2">
    <source>
        <dbReference type="Google" id="ProtNLM"/>
    </source>
</evidence>
<protein>
    <recommendedName>
        <fullName evidence="2">Peroxisomal membrane protein 4</fullName>
    </recommendedName>
</protein>
<dbReference type="EMBL" id="KI913954">
    <property type="protein sequence ID" value="ETW07964.1"/>
    <property type="molecule type" value="Genomic_DNA"/>
</dbReference>
<accession>A0A024UNV5</accession>
<dbReference type="STRING" id="157072.A0A024UNV5"/>
<dbReference type="VEuPathDB" id="FungiDB:H310_02350"/>
<evidence type="ECO:0000313" key="1">
    <source>
        <dbReference type="EMBL" id="ETW07964.1"/>
    </source>
</evidence>
<dbReference type="RefSeq" id="XP_008864057.1">
    <property type="nucleotide sequence ID" value="XM_008865835.1"/>
</dbReference>
<proteinExistence type="predicted"/>
<organism evidence="1">
    <name type="scientific">Aphanomyces invadans</name>
    <dbReference type="NCBI Taxonomy" id="157072"/>
    <lineage>
        <taxon>Eukaryota</taxon>
        <taxon>Sar</taxon>
        <taxon>Stramenopiles</taxon>
        <taxon>Oomycota</taxon>
        <taxon>Saprolegniomycetes</taxon>
        <taxon>Saprolegniales</taxon>
        <taxon>Verrucalvaceae</taxon>
        <taxon>Aphanomyces</taxon>
    </lineage>
</organism>
<reference evidence="1" key="1">
    <citation type="submission" date="2013-12" db="EMBL/GenBank/DDBJ databases">
        <title>The Genome Sequence of Aphanomyces invadans NJM9701.</title>
        <authorList>
            <consortium name="The Broad Institute Genomics Platform"/>
            <person name="Russ C."/>
            <person name="Tyler B."/>
            <person name="van West P."/>
            <person name="Dieguez-Uribeondo J."/>
            <person name="Young S.K."/>
            <person name="Zeng Q."/>
            <person name="Gargeya S."/>
            <person name="Fitzgerald M."/>
            <person name="Abouelleil A."/>
            <person name="Alvarado L."/>
            <person name="Chapman S.B."/>
            <person name="Gainer-Dewar J."/>
            <person name="Goldberg J."/>
            <person name="Griggs A."/>
            <person name="Gujja S."/>
            <person name="Hansen M."/>
            <person name="Howarth C."/>
            <person name="Imamovic A."/>
            <person name="Ireland A."/>
            <person name="Larimer J."/>
            <person name="McCowan C."/>
            <person name="Murphy C."/>
            <person name="Pearson M."/>
            <person name="Poon T.W."/>
            <person name="Priest M."/>
            <person name="Roberts A."/>
            <person name="Saif S."/>
            <person name="Shea T."/>
            <person name="Sykes S."/>
            <person name="Wortman J."/>
            <person name="Nusbaum C."/>
            <person name="Birren B."/>
        </authorList>
    </citation>
    <scope>NUCLEOTIDE SEQUENCE [LARGE SCALE GENOMIC DNA]</scope>
    <source>
        <strain evidence="1">NJM9701</strain>
    </source>
</reference>
<name>A0A024UNV5_9STRA</name>
<dbReference type="PANTHER" id="PTHR15460">
    <property type="entry name" value="PEROXISOMAL MEMBRANE PROTEIN 4"/>
    <property type="match status" value="1"/>
</dbReference>
<dbReference type="GeneID" id="20079400"/>
<dbReference type="AlphaFoldDB" id="A0A024UNV5"/>